<evidence type="ECO:0000256" key="2">
    <source>
        <dbReference type="ARBA" id="ARBA00010231"/>
    </source>
</evidence>
<evidence type="ECO:0000259" key="8">
    <source>
        <dbReference type="Pfam" id="PF00408"/>
    </source>
</evidence>
<sequence length="552" mass="57741">MIDAELRRQVLTWIAEDPDTATQAALTALLARSDAGEAEATEEIRSAFAGPLTFGTAGLRAALGAGPGRMNRVVVSQAAAGFAAWLAAQGHQGGKVLIGYDARYNSDVFARDTAEIFAGAGFEALLTDHNVPTPVVAFGIRHLGCVAGIVVTASHNPPNDNGYKVYLGDGSQIVPPTDAEIAALIAEAAARPLAALPRSEAWQPVGQELVDAYVEVAASLVPAEAPRQVDWVYTAMHGVGARVVEQAVLAAGFTPALPVPQQHDPDPAFPTVAFPNPEEPGAIDLALELAEQTDVDLVIANDPDADRCAIAAPFPGTGWRMLTGDELGSLLGDDALRRGVEGTYANSVVSSTLLGTMAKAAGRPHTTTLTGFKWIGRVPDLAFGYEEAIGYCCDSHHVPDKDGITACLTILRLAAELKAQGSTIAERLDEIARTHGVHATSQLSVRVADLQLIADAMARLRANPPATLLREPVTVTDLSTPSGHLPATDAVELTGARVHVVARPSGTEPKLKCYLECRVDAEASAADLKAARAEAARMLTVVRDEMAAALGV</sequence>
<dbReference type="InterPro" id="IPR005841">
    <property type="entry name" value="Alpha-D-phosphohexomutase_SF"/>
</dbReference>
<evidence type="ECO:0000259" key="11">
    <source>
        <dbReference type="Pfam" id="PF02880"/>
    </source>
</evidence>
<dbReference type="InterPro" id="IPR005843">
    <property type="entry name" value="A-D-PHexomutase_C"/>
</dbReference>
<protein>
    <submittedName>
        <fullName evidence="12">Phospho-sugar mutase</fullName>
        <ecNumber evidence="12">5.4.2.-</ecNumber>
    </submittedName>
</protein>
<evidence type="ECO:0000256" key="3">
    <source>
        <dbReference type="ARBA" id="ARBA00022553"/>
    </source>
</evidence>
<keyword evidence="13" id="KW-1185">Reference proteome</keyword>
<evidence type="ECO:0000259" key="9">
    <source>
        <dbReference type="Pfam" id="PF02878"/>
    </source>
</evidence>
<evidence type="ECO:0000313" key="12">
    <source>
        <dbReference type="EMBL" id="MFD1890713.1"/>
    </source>
</evidence>
<evidence type="ECO:0000259" key="10">
    <source>
        <dbReference type="Pfam" id="PF02879"/>
    </source>
</evidence>
<dbReference type="Pfam" id="PF00408">
    <property type="entry name" value="PGM_PMM_IV"/>
    <property type="match status" value="1"/>
</dbReference>
<evidence type="ECO:0000256" key="6">
    <source>
        <dbReference type="ARBA" id="ARBA00023235"/>
    </source>
</evidence>
<dbReference type="InterPro" id="IPR016055">
    <property type="entry name" value="A-D-PHexomutase_a/b/a-I/II/III"/>
</dbReference>
<dbReference type="InterPro" id="IPR036900">
    <property type="entry name" value="A-D-PHexomutase_C_sf"/>
</dbReference>
<evidence type="ECO:0000313" key="13">
    <source>
        <dbReference type="Proteomes" id="UP001597326"/>
    </source>
</evidence>
<feature type="domain" description="Alpha-D-phosphohexomutase alpha/beta/alpha" evidence="11">
    <location>
        <begin position="324"/>
        <end position="426"/>
    </location>
</feature>
<feature type="domain" description="Alpha-D-phosphohexomutase alpha/beta/alpha" evidence="10">
    <location>
        <begin position="212"/>
        <end position="311"/>
    </location>
</feature>
<dbReference type="CDD" id="cd05799">
    <property type="entry name" value="PGM2"/>
    <property type="match status" value="1"/>
</dbReference>
<comment type="cofactor">
    <cofactor evidence="1">
        <name>Mg(2+)</name>
        <dbReference type="ChEBI" id="CHEBI:18420"/>
    </cofactor>
</comment>
<dbReference type="PANTHER" id="PTHR45745">
    <property type="entry name" value="PHOSPHOMANNOMUTASE 45A"/>
    <property type="match status" value="1"/>
</dbReference>
<reference evidence="13" key="1">
    <citation type="journal article" date="2019" name="Int. J. Syst. Evol. Microbiol.">
        <title>The Global Catalogue of Microorganisms (GCM) 10K type strain sequencing project: providing services to taxonomists for standard genome sequencing and annotation.</title>
        <authorList>
            <consortium name="The Broad Institute Genomics Platform"/>
            <consortium name="The Broad Institute Genome Sequencing Center for Infectious Disease"/>
            <person name="Wu L."/>
            <person name="Ma J."/>
        </authorList>
    </citation>
    <scope>NUCLEOTIDE SEQUENCE [LARGE SCALE GENOMIC DNA]</scope>
    <source>
        <strain evidence="13">CAIM 431</strain>
    </source>
</reference>
<evidence type="ECO:0000256" key="7">
    <source>
        <dbReference type="RuleBase" id="RU004326"/>
    </source>
</evidence>
<dbReference type="InterPro" id="IPR005845">
    <property type="entry name" value="A-D-PHexomutase_a/b/a-II"/>
</dbReference>
<dbReference type="Pfam" id="PF02878">
    <property type="entry name" value="PGM_PMM_I"/>
    <property type="match status" value="1"/>
</dbReference>
<proteinExistence type="inferred from homology"/>
<evidence type="ECO:0000256" key="4">
    <source>
        <dbReference type="ARBA" id="ARBA00022723"/>
    </source>
</evidence>
<name>A0ABW4RWI2_9ACTN</name>
<evidence type="ECO:0000256" key="5">
    <source>
        <dbReference type="ARBA" id="ARBA00022842"/>
    </source>
</evidence>
<comment type="similarity">
    <text evidence="2 7">Belongs to the phosphohexose mutase family.</text>
</comment>
<dbReference type="InterPro" id="IPR005844">
    <property type="entry name" value="A-D-PHexomutase_a/b/a-I"/>
</dbReference>
<keyword evidence="6 12" id="KW-0413">Isomerase</keyword>
<dbReference type="PROSITE" id="PS00710">
    <property type="entry name" value="PGM_PMM"/>
    <property type="match status" value="1"/>
</dbReference>
<dbReference type="SUPFAM" id="SSF55957">
    <property type="entry name" value="Phosphoglucomutase, C-terminal domain"/>
    <property type="match status" value="1"/>
</dbReference>
<dbReference type="Gene3D" id="3.30.310.50">
    <property type="entry name" value="Alpha-D-phosphohexomutase, C-terminal domain"/>
    <property type="match status" value="1"/>
</dbReference>
<dbReference type="Proteomes" id="UP001597326">
    <property type="component" value="Unassembled WGS sequence"/>
</dbReference>
<dbReference type="Pfam" id="PF02880">
    <property type="entry name" value="PGM_PMM_III"/>
    <property type="match status" value="1"/>
</dbReference>
<organism evidence="12 13">
    <name type="scientific">Luteococcus peritonei</name>
    <dbReference type="NCBI Taxonomy" id="88874"/>
    <lineage>
        <taxon>Bacteria</taxon>
        <taxon>Bacillati</taxon>
        <taxon>Actinomycetota</taxon>
        <taxon>Actinomycetes</taxon>
        <taxon>Propionibacteriales</taxon>
        <taxon>Propionibacteriaceae</taxon>
        <taxon>Luteococcus</taxon>
    </lineage>
</organism>
<accession>A0ABW4RWI2</accession>
<dbReference type="EMBL" id="JBHUFZ010000025">
    <property type="protein sequence ID" value="MFD1890713.1"/>
    <property type="molecule type" value="Genomic_DNA"/>
</dbReference>
<dbReference type="EC" id="5.4.2.-" evidence="12"/>
<comment type="caution">
    <text evidence="12">The sequence shown here is derived from an EMBL/GenBank/DDBJ whole genome shotgun (WGS) entry which is preliminary data.</text>
</comment>
<dbReference type="Gene3D" id="3.40.120.10">
    <property type="entry name" value="Alpha-D-Glucose-1,6-Bisphosphate, subunit A, domain 3"/>
    <property type="match status" value="3"/>
</dbReference>
<dbReference type="InterPro" id="IPR005846">
    <property type="entry name" value="A-D-PHexomutase_a/b/a-III"/>
</dbReference>
<keyword evidence="5 7" id="KW-0460">Magnesium</keyword>
<feature type="domain" description="Alpha-D-phosphohexomutase alpha/beta/alpha" evidence="9">
    <location>
        <begin position="53"/>
        <end position="189"/>
    </location>
</feature>
<evidence type="ECO:0000256" key="1">
    <source>
        <dbReference type="ARBA" id="ARBA00001946"/>
    </source>
</evidence>
<dbReference type="PRINTS" id="PR00509">
    <property type="entry name" value="PGMPMM"/>
</dbReference>
<dbReference type="InterPro" id="IPR016066">
    <property type="entry name" value="A-D-PHexomutase_CS"/>
</dbReference>
<dbReference type="SUPFAM" id="SSF53738">
    <property type="entry name" value="Phosphoglucomutase, first 3 domains"/>
    <property type="match status" value="3"/>
</dbReference>
<keyword evidence="3" id="KW-0597">Phosphoprotein</keyword>
<dbReference type="PANTHER" id="PTHR45745:SF1">
    <property type="entry name" value="PHOSPHOGLUCOMUTASE 2B-RELATED"/>
    <property type="match status" value="1"/>
</dbReference>
<keyword evidence="4 7" id="KW-0479">Metal-binding</keyword>
<dbReference type="GO" id="GO:0016853">
    <property type="term" value="F:isomerase activity"/>
    <property type="evidence" value="ECO:0007669"/>
    <property type="project" value="UniProtKB-KW"/>
</dbReference>
<dbReference type="Pfam" id="PF02879">
    <property type="entry name" value="PGM_PMM_II"/>
    <property type="match status" value="1"/>
</dbReference>
<dbReference type="RefSeq" id="WP_343872024.1">
    <property type="nucleotide sequence ID" value="NZ_BAAAIX010000004.1"/>
</dbReference>
<gene>
    <name evidence="12" type="ORF">ACFSCS_11055</name>
</gene>
<feature type="domain" description="Alpha-D-phosphohexomutase C-terminal" evidence="8">
    <location>
        <begin position="445"/>
        <end position="530"/>
    </location>
</feature>